<dbReference type="RefSeq" id="WP_317227320.1">
    <property type="nucleotide sequence ID" value="NZ_JAWJEJ010000001.1"/>
</dbReference>
<proteinExistence type="predicted"/>
<name>A0ABU3YA94_9SPHN</name>
<accession>A0ABU3YA94</accession>
<organism evidence="1 2">
    <name type="scientific">Sphingomonas agrestis</name>
    <dbReference type="NCBI Taxonomy" id="3080540"/>
    <lineage>
        <taxon>Bacteria</taxon>
        <taxon>Pseudomonadati</taxon>
        <taxon>Pseudomonadota</taxon>
        <taxon>Alphaproteobacteria</taxon>
        <taxon>Sphingomonadales</taxon>
        <taxon>Sphingomonadaceae</taxon>
        <taxon>Sphingomonas</taxon>
    </lineage>
</organism>
<sequence>MSQALHARPDQIDALTRGVTLPLAALQSVHLEIIAERLRIAFAAVATQAPKTLTSGSEGEVTALLQARLNAMIDDDPLWGQLVLCAARGAETPSYSGGRIEKRPDLSLWLTNRNRNFPLVVEAKIIDAPAKKTIGLYCSKGLQRFIDGEYAWGCGEAFMLAYVRDGATTTGVLSPFLTKAKSLKKPKYAIEDMPQPIGSNGADLARSRHTRNFAYLGSTTGPGPIAIWHLWLS</sequence>
<evidence type="ECO:0000313" key="2">
    <source>
        <dbReference type="Proteomes" id="UP001273531"/>
    </source>
</evidence>
<evidence type="ECO:0000313" key="1">
    <source>
        <dbReference type="EMBL" id="MDV3458219.1"/>
    </source>
</evidence>
<dbReference type="Proteomes" id="UP001273531">
    <property type="component" value="Unassembled WGS sequence"/>
</dbReference>
<reference evidence="1 2" key="1">
    <citation type="submission" date="2023-10" db="EMBL/GenBank/DDBJ databases">
        <title>Sphingomonas sp. HF-S4 16S ribosomal RNA gene Genome sequencing and assembly.</title>
        <authorList>
            <person name="Lee H."/>
        </authorList>
    </citation>
    <scope>NUCLEOTIDE SEQUENCE [LARGE SCALE GENOMIC DNA]</scope>
    <source>
        <strain evidence="1 2">HF-S4</strain>
    </source>
</reference>
<dbReference type="EMBL" id="JAWJEJ010000001">
    <property type="protein sequence ID" value="MDV3458219.1"/>
    <property type="molecule type" value="Genomic_DNA"/>
</dbReference>
<keyword evidence="2" id="KW-1185">Reference proteome</keyword>
<comment type="caution">
    <text evidence="1">The sequence shown here is derived from an EMBL/GenBank/DDBJ whole genome shotgun (WGS) entry which is preliminary data.</text>
</comment>
<protein>
    <submittedName>
        <fullName evidence="1">Uncharacterized protein</fullName>
    </submittedName>
</protein>
<gene>
    <name evidence="1" type="ORF">RZN05_14570</name>
</gene>